<dbReference type="AlphaFoldDB" id="A0A2D4LQ12"/>
<dbReference type="EMBL" id="IACM01037412">
    <property type="protein sequence ID" value="LAB22999.1"/>
    <property type="molecule type" value="Transcribed_RNA"/>
</dbReference>
<reference evidence="1" key="1">
    <citation type="submission" date="2017-07" db="EMBL/GenBank/DDBJ databases">
        <authorList>
            <person name="Mikheyev A."/>
            <person name="Grau M."/>
        </authorList>
    </citation>
    <scope>NUCLEOTIDE SEQUENCE</scope>
    <source>
        <tissue evidence="1">Venom_gland</tissue>
    </source>
</reference>
<evidence type="ECO:0000313" key="1">
    <source>
        <dbReference type="EMBL" id="LAB22999.1"/>
    </source>
</evidence>
<name>A0A2D4LQ12_9SAUR</name>
<reference evidence="1" key="2">
    <citation type="submission" date="2017-11" db="EMBL/GenBank/DDBJ databases">
        <title>Coralsnake Venomics: Analyses of Venom Gland Transcriptomes and Proteomes of Six Brazilian Taxa.</title>
        <authorList>
            <person name="Aird S.D."/>
            <person name="Jorge da Silva N."/>
            <person name="Qiu L."/>
            <person name="Villar-Briones A."/>
            <person name="Aparecida-Saddi V."/>
            <person name="Campos-Telles M.P."/>
            <person name="Grau M."/>
            <person name="Mikheyev A.S."/>
        </authorList>
    </citation>
    <scope>NUCLEOTIDE SEQUENCE</scope>
    <source>
        <tissue evidence="1">Venom_gland</tissue>
    </source>
</reference>
<proteinExistence type="predicted"/>
<accession>A0A2D4LQ12</accession>
<sequence length="102" mass="11648">MSKQKHFLALLLPRSFLQRIPCQSLKLSLKIESAILLHIIHQKISNPQCRQLHPLHTAHRILHVMTGKFCRHLHGPPPLHVGVFKVPTLELGKLQRDGQQAP</sequence>
<organism evidence="1">
    <name type="scientific">Micrurus spixii</name>
    <name type="common">Amazon coral snake</name>
    <dbReference type="NCBI Taxonomy" id="129469"/>
    <lineage>
        <taxon>Eukaryota</taxon>
        <taxon>Metazoa</taxon>
        <taxon>Chordata</taxon>
        <taxon>Craniata</taxon>
        <taxon>Vertebrata</taxon>
        <taxon>Euteleostomi</taxon>
        <taxon>Lepidosauria</taxon>
        <taxon>Squamata</taxon>
        <taxon>Bifurcata</taxon>
        <taxon>Unidentata</taxon>
        <taxon>Episquamata</taxon>
        <taxon>Toxicofera</taxon>
        <taxon>Serpentes</taxon>
        <taxon>Colubroidea</taxon>
        <taxon>Elapidae</taxon>
        <taxon>Elapinae</taxon>
        <taxon>Micrurus</taxon>
    </lineage>
</organism>
<protein>
    <submittedName>
        <fullName evidence="1">Uncharacterized protein</fullName>
    </submittedName>
</protein>